<reference evidence="1 2" key="1">
    <citation type="submission" date="2017-02" db="EMBL/GenBank/DDBJ databases">
        <title>Genomes of Trichoderma spp. with biocontrol activity.</title>
        <authorList>
            <person name="Gardiner D."/>
            <person name="Kazan K."/>
            <person name="Vos C."/>
            <person name="Harvey P."/>
        </authorList>
    </citation>
    <scope>NUCLEOTIDE SEQUENCE [LARGE SCALE GENOMIC DNA]</scope>
    <source>
        <strain evidence="1 2">Tr1</strain>
    </source>
</reference>
<evidence type="ECO:0000313" key="2">
    <source>
        <dbReference type="Proteomes" id="UP000236290"/>
    </source>
</evidence>
<organism evidence="1 2">
    <name type="scientific">Trichoderma harzianum</name>
    <name type="common">Hypocrea lixii</name>
    <dbReference type="NCBI Taxonomy" id="5544"/>
    <lineage>
        <taxon>Eukaryota</taxon>
        <taxon>Fungi</taxon>
        <taxon>Dikarya</taxon>
        <taxon>Ascomycota</taxon>
        <taxon>Pezizomycotina</taxon>
        <taxon>Sordariomycetes</taxon>
        <taxon>Hypocreomycetidae</taxon>
        <taxon>Hypocreales</taxon>
        <taxon>Hypocreaceae</taxon>
        <taxon>Trichoderma</taxon>
    </lineage>
</organism>
<gene>
    <name evidence="1" type="ORF">THARTR1_02582</name>
</gene>
<comment type="caution">
    <text evidence="1">The sequence shown here is derived from an EMBL/GenBank/DDBJ whole genome shotgun (WGS) entry which is preliminary data.</text>
</comment>
<sequence length="176" mass="20556">MADARDQGESSHGLRDTIEKYKGKAKRFSKSERKAFESEKEAFESDKKVFESDKEAFEYEKTLFNLREVDFALQKSVFEIIRNKQANREVVTKSKEEFIKGMEEDFLCFVRHTMYLLGLSELEVESRMEGVETKLSSFSVRSDHSNQFYSNWEEPECPPFSLTEVALLPSANKEFE</sequence>
<dbReference type="Proteomes" id="UP000236290">
    <property type="component" value="Unassembled WGS sequence"/>
</dbReference>
<protein>
    <submittedName>
        <fullName evidence="1">Uncharacterized protein</fullName>
    </submittedName>
</protein>
<name>A0A2K0UIJ6_TRIHA</name>
<accession>A0A2K0UIJ6</accession>
<proteinExistence type="predicted"/>
<dbReference type="EMBL" id="MTYI01000027">
    <property type="protein sequence ID" value="PNP57584.1"/>
    <property type="molecule type" value="Genomic_DNA"/>
</dbReference>
<evidence type="ECO:0000313" key="1">
    <source>
        <dbReference type="EMBL" id="PNP57584.1"/>
    </source>
</evidence>
<dbReference type="AlphaFoldDB" id="A0A2K0UIJ6"/>